<dbReference type="PANTHER" id="PTHR43283">
    <property type="entry name" value="BETA-LACTAMASE-RELATED"/>
    <property type="match status" value="1"/>
</dbReference>
<evidence type="ECO:0000313" key="4">
    <source>
        <dbReference type="Proteomes" id="UP001589734"/>
    </source>
</evidence>
<evidence type="ECO:0000259" key="2">
    <source>
        <dbReference type="Pfam" id="PF00144"/>
    </source>
</evidence>
<keyword evidence="1" id="KW-0732">Signal</keyword>
<comment type="caution">
    <text evidence="3">The sequence shown here is derived from an EMBL/GenBank/DDBJ whole genome shotgun (WGS) entry which is preliminary data.</text>
</comment>
<dbReference type="InterPro" id="IPR012338">
    <property type="entry name" value="Beta-lactam/transpept-like"/>
</dbReference>
<protein>
    <submittedName>
        <fullName evidence="3">Serine hydrolase domain-containing protein</fullName>
        <ecNumber evidence="3">3.-.-.-</ecNumber>
    </submittedName>
</protein>
<feature type="chain" id="PRO_5046594425" evidence="1">
    <location>
        <begin position="21"/>
        <end position="550"/>
    </location>
</feature>
<dbReference type="Proteomes" id="UP001589734">
    <property type="component" value="Unassembled WGS sequence"/>
</dbReference>
<proteinExistence type="predicted"/>
<feature type="domain" description="Beta-lactamase-related" evidence="2">
    <location>
        <begin position="251"/>
        <end position="525"/>
    </location>
</feature>
<gene>
    <name evidence="3" type="ORF">ACFFLS_24130</name>
</gene>
<dbReference type="PANTHER" id="PTHR43283:SF7">
    <property type="entry name" value="BETA-LACTAMASE-RELATED DOMAIN-CONTAINING PROTEIN"/>
    <property type="match status" value="1"/>
</dbReference>
<reference evidence="3 4" key="1">
    <citation type="submission" date="2024-09" db="EMBL/GenBank/DDBJ databases">
        <authorList>
            <person name="Sun Q."/>
            <person name="Mori K."/>
        </authorList>
    </citation>
    <scope>NUCLEOTIDE SEQUENCE [LARGE SCALE GENOMIC DNA]</scope>
    <source>
        <strain evidence="3 4">CGMCC 1.12926</strain>
    </source>
</reference>
<keyword evidence="3" id="KW-0378">Hydrolase</keyword>
<organism evidence="3 4">
    <name type="scientific">Flavobacterium procerum</name>
    <dbReference type="NCBI Taxonomy" id="1455569"/>
    <lineage>
        <taxon>Bacteria</taxon>
        <taxon>Pseudomonadati</taxon>
        <taxon>Bacteroidota</taxon>
        <taxon>Flavobacteriia</taxon>
        <taxon>Flavobacteriales</taxon>
        <taxon>Flavobacteriaceae</taxon>
        <taxon>Flavobacterium</taxon>
    </lineage>
</organism>
<dbReference type="InterPro" id="IPR001466">
    <property type="entry name" value="Beta-lactam-related"/>
</dbReference>
<evidence type="ECO:0000256" key="1">
    <source>
        <dbReference type="SAM" id="SignalP"/>
    </source>
</evidence>
<dbReference type="GO" id="GO:0016787">
    <property type="term" value="F:hydrolase activity"/>
    <property type="evidence" value="ECO:0007669"/>
    <property type="project" value="UniProtKB-KW"/>
</dbReference>
<dbReference type="Pfam" id="PF00144">
    <property type="entry name" value="Beta-lactamase"/>
    <property type="match status" value="1"/>
</dbReference>
<sequence length="550" mass="62746">MRTTFWCISCIFLLSMSSKAQNIVTLETVTNPIQIKNTGKIIFLSKPAKIEDLKETDFLESILFRKDENLYLEIFTANSLTNYLHELNPELASEELLKNGNFQFSFYVDDKLIYTENLNTRAGTIENKNKATSLQIPLFSTTQENSWGRYLWSRFYFGNGGEDALFSGKHLLKIEIKPYLKSAGTIKTGNIIAQGTIKTDAVPVTIEEKLTVIQKIKPQQEWEVSSSKYDTLLIRNLNQRILEKRFKDITSIAVIKKGELLLEEYFNGADRNKLHDTRSVGKSFASTVMGIAIKDGFIKNENETLKQFYDLKKFANYSAEKEKVTLKSLLTMSSGFDGSDQDENSPGNEENMYPTDNWIKFGLDLPMDSKKQIGKNWDYFTAGVVMLGDILNQRVPEGLENYAEKKLFSPLGIKEYKWQYTPQKVANTAGGLGLRTLDLAKYGQLYQNKGLWNGKQLLSKEWIQKSFTNYFPKDENVPGYGFLFWKEVFTVNGKTYETFGCSGNGGNKVYVFKDIPLVVVVTATAYNRSYAHTQVKRMMQEFILPAVITE</sequence>
<feature type="signal peptide" evidence="1">
    <location>
        <begin position="1"/>
        <end position="20"/>
    </location>
</feature>
<evidence type="ECO:0000313" key="3">
    <source>
        <dbReference type="EMBL" id="MFC0080155.1"/>
    </source>
</evidence>
<accession>A0ABV6BXG6</accession>
<keyword evidence="4" id="KW-1185">Reference proteome</keyword>
<name>A0ABV6BXG6_9FLAO</name>
<dbReference type="InterPro" id="IPR050789">
    <property type="entry name" value="Diverse_Enzym_Activities"/>
</dbReference>
<dbReference type="SUPFAM" id="SSF56601">
    <property type="entry name" value="beta-lactamase/transpeptidase-like"/>
    <property type="match status" value="1"/>
</dbReference>
<dbReference type="EMBL" id="JBHLYW010000029">
    <property type="protein sequence ID" value="MFC0080155.1"/>
    <property type="molecule type" value="Genomic_DNA"/>
</dbReference>
<dbReference type="EC" id="3.-.-.-" evidence="3"/>
<dbReference type="RefSeq" id="WP_379682856.1">
    <property type="nucleotide sequence ID" value="NZ_JBHLYW010000029.1"/>
</dbReference>
<dbReference type="Gene3D" id="3.40.710.10">
    <property type="entry name" value="DD-peptidase/beta-lactamase superfamily"/>
    <property type="match status" value="1"/>
</dbReference>